<dbReference type="SMART" id="SM00388">
    <property type="entry name" value="HisKA"/>
    <property type="match status" value="1"/>
</dbReference>
<evidence type="ECO:0000259" key="13">
    <source>
        <dbReference type="PROSITE" id="PS50110"/>
    </source>
</evidence>
<evidence type="ECO:0000256" key="11">
    <source>
        <dbReference type="SAM" id="Phobius"/>
    </source>
</evidence>
<feature type="coiled-coil region" evidence="9">
    <location>
        <begin position="223"/>
        <end position="253"/>
    </location>
</feature>
<feature type="transmembrane region" description="Helical" evidence="11">
    <location>
        <begin position="150"/>
        <end position="172"/>
    </location>
</feature>
<dbReference type="CDD" id="cd00082">
    <property type="entry name" value="HisKA"/>
    <property type="match status" value="1"/>
</dbReference>
<dbReference type="Pfam" id="PF17152">
    <property type="entry name" value="CHASE8"/>
    <property type="match status" value="1"/>
</dbReference>
<feature type="domain" description="Histidine kinase" evidence="12">
    <location>
        <begin position="260"/>
        <end position="478"/>
    </location>
</feature>
<dbReference type="SUPFAM" id="SSF52172">
    <property type="entry name" value="CheY-like"/>
    <property type="match status" value="2"/>
</dbReference>
<evidence type="ECO:0000313" key="16">
    <source>
        <dbReference type="Proteomes" id="UP001222770"/>
    </source>
</evidence>
<dbReference type="SUPFAM" id="SSF55874">
    <property type="entry name" value="ATPase domain of HSP90 chaperone/DNA topoisomerase II/histidine kinase"/>
    <property type="match status" value="1"/>
</dbReference>
<evidence type="ECO:0000256" key="9">
    <source>
        <dbReference type="SAM" id="Coils"/>
    </source>
</evidence>
<comment type="subcellular location">
    <subcellularLocation>
        <location evidence="2">Membrane</location>
    </subcellularLocation>
</comment>
<evidence type="ECO:0000256" key="7">
    <source>
        <dbReference type="ARBA" id="ARBA00023012"/>
    </source>
</evidence>
<keyword evidence="7" id="KW-0902">Two-component regulatory system</keyword>
<dbReference type="PANTHER" id="PTHR45339:SF1">
    <property type="entry name" value="HYBRID SIGNAL TRANSDUCTION HISTIDINE KINASE J"/>
    <property type="match status" value="1"/>
</dbReference>
<dbReference type="Gene3D" id="6.10.340.10">
    <property type="match status" value="1"/>
</dbReference>
<feature type="transmembrane region" description="Helical" evidence="11">
    <location>
        <begin position="20"/>
        <end position="40"/>
    </location>
</feature>
<dbReference type="InterPro" id="IPR001789">
    <property type="entry name" value="Sig_transdc_resp-reg_receiver"/>
</dbReference>
<dbReference type="Gene3D" id="1.10.287.130">
    <property type="match status" value="1"/>
</dbReference>
<evidence type="ECO:0000259" key="14">
    <source>
        <dbReference type="PROSITE" id="PS50885"/>
    </source>
</evidence>
<dbReference type="SUPFAM" id="SSF47384">
    <property type="entry name" value="Homodimeric domain of signal transducing histidine kinase"/>
    <property type="match status" value="1"/>
</dbReference>
<dbReference type="PROSITE" id="PS50110">
    <property type="entry name" value="RESPONSE_REGULATORY"/>
    <property type="match status" value="2"/>
</dbReference>
<evidence type="ECO:0000256" key="5">
    <source>
        <dbReference type="ARBA" id="ARBA00022679"/>
    </source>
</evidence>
<feature type="modified residue" description="4-aspartylphosphate" evidence="8">
    <location>
        <position position="560"/>
    </location>
</feature>
<dbReference type="EC" id="2.7.13.3" evidence="3"/>
<evidence type="ECO:0000256" key="8">
    <source>
        <dbReference type="PROSITE-ProRule" id="PRU00169"/>
    </source>
</evidence>
<proteinExistence type="predicted"/>
<dbReference type="SMART" id="SM00387">
    <property type="entry name" value="HATPase_c"/>
    <property type="match status" value="1"/>
</dbReference>
<dbReference type="PRINTS" id="PR00344">
    <property type="entry name" value="BCTRLSENSOR"/>
</dbReference>
<evidence type="ECO:0000256" key="6">
    <source>
        <dbReference type="ARBA" id="ARBA00022777"/>
    </source>
</evidence>
<dbReference type="InterPro" id="IPR003594">
    <property type="entry name" value="HATPase_dom"/>
</dbReference>
<dbReference type="SMART" id="SM00448">
    <property type="entry name" value="REC"/>
    <property type="match status" value="2"/>
</dbReference>
<dbReference type="Pfam" id="PF00512">
    <property type="entry name" value="HisKA"/>
    <property type="match status" value="1"/>
</dbReference>
<keyword evidence="9" id="KW-0175">Coiled coil</keyword>
<dbReference type="Pfam" id="PF00072">
    <property type="entry name" value="Response_reg"/>
    <property type="match status" value="2"/>
</dbReference>
<evidence type="ECO:0000256" key="10">
    <source>
        <dbReference type="SAM" id="MobiDB-lite"/>
    </source>
</evidence>
<keyword evidence="5" id="KW-0808">Transferase</keyword>
<organism evidence="15 16">
    <name type="scientific">Novosphingobium cyanobacteriorum</name>
    <dbReference type="NCBI Taxonomy" id="3024215"/>
    <lineage>
        <taxon>Bacteria</taxon>
        <taxon>Pseudomonadati</taxon>
        <taxon>Pseudomonadota</taxon>
        <taxon>Alphaproteobacteria</taxon>
        <taxon>Sphingomonadales</taxon>
        <taxon>Sphingomonadaceae</taxon>
        <taxon>Novosphingobium</taxon>
    </lineage>
</organism>
<dbReference type="InterPro" id="IPR003660">
    <property type="entry name" value="HAMP_dom"/>
</dbReference>
<evidence type="ECO:0000256" key="1">
    <source>
        <dbReference type="ARBA" id="ARBA00000085"/>
    </source>
</evidence>
<dbReference type="Proteomes" id="UP001222770">
    <property type="component" value="Unassembled WGS sequence"/>
</dbReference>
<keyword evidence="16" id="KW-1185">Reference proteome</keyword>
<comment type="catalytic activity">
    <reaction evidence="1">
        <text>ATP + protein L-histidine = ADP + protein N-phospho-L-histidine.</text>
        <dbReference type="EC" id="2.7.13.3"/>
    </reaction>
</comment>
<dbReference type="InterPro" id="IPR003661">
    <property type="entry name" value="HisK_dim/P_dom"/>
</dbReference>
<sequence>MTRFGPVDRFLSRQSFRTKLSLLTGLAVASALLLAMLGLIGLQLANEEKQAAQRHQQAASILAANVAPAVLFADPRAASETLATVAGIKDIGWAEVMTPDGKIVATYSAQPRARQDSAEWDRTLEYPIAADGDPVGRLRMGVHYRDFGDILVDNTLVALQISVFSFLIVLLLTRWMNRIAYRPIDSLLGAMLRITTSGDYGVRLHADPDPDFNTISTTFNSMLGQIEDRNAALSETANELRQAKDDAEKANVAKSQFLANMSHELRTPLNAIIGYAEILREELSGADMPRSSDDVGWIHSSAHQLLALINSILDLSKIEAGRMEVDVHEFDPSRLLHEVAGMLEPIAAQKGNRLQVMMDPAIQQANTDYTKLRQCLLNLGSNACKFTEGGQIFILGRTEGDELVFSVSDTGIGLAPAELDRLFQPFVQADTSTTRTYGGTGLGLTITWRFAEMLGGRVEVDSAPGEGSTFTLRVQRDLCPADEAHAPGPSPESQGKALDANDRERPAGAPLALIIEDQTSAAQLLLRLAEHSGYATAVARDGVTGLELARQHVPDVIMLDLGLPRCNGWQVLDLLQQDEALSSIPTVVVTVDDDRRRALAAGAAEHLIKPVNRKDMAEILNQYAKRNTGRVLIVEDDVATARLYDRGFVQMGYQTRLASSGSAAAQALEEETFTFVVTDLRMPDGDGFQLIERISAMPESTRPAVIVVTGKVLSEDEAQQLDGKIVQLLPKNGLSPRVLTGRIQNLGRRVGDGDGTDIEGYAA</sequence>
<feature type="modified residue" description="4-aspartylphosphate" evidence="8">
    <location>
        <position position="679"/>
    </location>
</feature>
<keyword evidence="4 8" id="KW-0597">Phosphoprotein</keyword>
<dbReference type="CDD" id="cd16922">
    <property type="entry name" value="HATPase_EvgS-ArcB-TorS-like"/>
    <property type="match status" value="1"/>
</dbReference>
<dbReference type="InterPro" id="IPR005467">
    <property type="entry name" value="His_kinase_dom"/>
</dbReference>
<keyword evidence="11" id="KW-0812">Transmembrane</keyword>
<gene>
    <name evidence="15" type="ORF">POM99_05975</name>
</gene>
<evidence type="ECO:0000256" key="2">
    <source>
        <dbReference type="ARBA" id="ARBA00004370"/>
    </source>
</evidence>
<dbReference type="PANTHER" id="PTHR45339">
    <property type="entry name" value="HYBRID SIGNAL TRANSDUCTION HISTIDINE KINASE J"/>
    <property type="match status" value="1"/>
</dbReference>
<evidence type="ECO:0000256" key="3">
    <source>
        <dbReference type="ARBA" id="ARBA00012438"/>
    </source>
</evidence>
<dbReference type="SMART" id="SM00304">
    <property type="entry name" value="HAMP"/>
    <property type="match status" value="1"/>
</dbReference>
<dbReference type="PROSITE" id="PS50885">
    <property type="entry name" value="HAMP"/>
    <property type="match status" value="1"/>
</dbReference>
<feature type="domain" description="Response regulatory" evidence="13">
    <location>
        <begin position="630"/>
        <end position="746"/>
    </location>
</feature>
<dbReference type="RefSeq" id="WP_277275939.1">
    <property type="nucleotide sequence ID" value="NZ_JAROCY010000004.1"/>
</dbReference>
<name>A0ABT6CGY4_9SPHN</name>
<evidence type="ECO:0000259" key="12">
    <source>
        <dbReference type="PROSITE" id="PS50109"/>
    </source>
</evidence>
<dbReference type="InterPro" id="IPR004358">
    <property type="entry name" value="Sig_transdc_His_kin-like_C"/>
</dbReference>
<dbReference type="InterPro" id="IPR036097">
    <property type="entry name" value="HisK_dim/P_sf"/>
</dbReference>
<dbReference type="Pfam" id="PF02518">
    <property type="entry name" value="HATPase_c"/>
    <property type="match status" value="1"/>
</dbReference>
<dbReference type="Gene3D" id="3.40.50.2300">
    <property type="match status" value="2"/>
</dbReference>
<evidence type="ECO:0000256" key="4">
    <source>
        <dbReference type="ARBA" id="ARBA00022553"/>
    </source>
</evidence>
<reference evidence="15 16" key="1">
    <citation type="submission" date="2023-03" db="EMBL/GenBank/DDBJ databases">
        <title>Novosphingobium cyanobacteriorum sp. nov., isolated from a eutrophic reservoir during the Microcystis bloom period.</title>
        <authorList>
            <person name="Kang M."/>
            <person name="Le V."/>
            <person name="Ko S.-R."/>
            <person name="Lee S.-A."/>
            <person name="Ahn C.-Y."/>
        </authorList>
    </citation>
    <scope>NUCLEOTIDE SEQUENCE [LARGE SCALE GENOMIC DNA]</scope>
    <source>
        <strain evidence="15 16">HBC54</strain>
    </source>
</reference>
<dbReference type="Gene3D" id="3.30.565.10">
    <property type="entry name" value="Histidine kinase-like ATPase, C-terminal domain"/>
    <property type="match status" value="1"/>
</dbReference>
<comment type="caution">
    <text evidence="15">The sequence shown here is derived from an EMBL/GenBank/DDBJ whole genome shotgun (WGS) entry which is preliminary data.</text>
</comment>
<keyword evidence="6" id="KW-0418">Kinase</keyword>
<feature type="region of interest" description="Disordered" evidence="10">
    <location>
        <begin position="481"/>
        <end position="503"/>
    </location>
</feature>
<feature type="domain" description="HAMP" evidence="14">
    <location>
        <begin position="178"/>
        <end position="231"/>
    </location>
</feature>
<dbReference type="InterPro" id="IPR036890">
    <property type="entry name" value="HATPase_C_sf"/>
</dbReference>
<keyword evidence="11" id="KW-0472">Membrane</keyword>
<dbReference type="InterPro" id="IPR033417">
    <property type="entry name" value="CHASE8"/>
</dbReference>
<evidence type="ECO:0000313" key="15">
    <source>
        <dbReference type="EMBL" id="MDF8332738.1"/>
    </source>
</evidence>
<dbReference type="EMBL" id="JAROCY010000004">
    <property type="protein sequence ID" value="MDF8332738.1"/>
    <property type="molecule type" value="Genomic_DNA"/>
</dbReference>
<dbReference type="CDD" id="cd06225">
    <property type="entry name" value="HAMP"/>
    <property type="match status" value="1"/>
</dbReference>
<accession>A0ABT6CGY4</accession>
<dbReference type="CDD" id="cd00156">
    <property type="entry name" value="REC"/>
    <property type="match status" value="1"/>
</dbReference>
<feature type="domain" description="Response regulatory" evidence="13">
    <location>
        <begin position="511"/>
        <end position="624"/>
    </location>
</feature>
<dbReference type="PROSITE" id="PS50109">
    <property type="entry name" value="HIS_KIN"/>
    <property type="match status" value="1"/>
</dbReference>
<protein>
    <recommendedName>
        <fullName evidence="3">histidine kinase</fullName>
        <ecNumber evidence="3">2.7.13.3</ecNumber>
    </recommendedName>
</protein>
<keyword evidence="11" id="KW-1133">Transmembrane helix</keyword>
<dbReference type="InterPro" id="IPR011006">
    <property type="entry name" value="CheY-like_superfamily"/>
</dbReference>